<evidence type="ECO:0000256" key="10">
    <source>
        <dbReference type="ARBA" id="ARBA00023163"/>
    </source>
</evidence>
<proteinExistence type="predicted"/>
<comment type="caution">
    <text evidence="13">The sequence shown here is derived from an EMBL/GenBank/DDBJ whole genome shotgun (WGS) entry which is preliminary data.</text>
</comment>
<dbReference type="EMBL" id="JBHLXP010000001">
    <property type="protein sequence ID" value="MFC0047743.1"/>
    <property type="molecule type" value="Genomic_DNA"/>
</dbReference>
<dbReference type="Gene3D" id="1.10.340.30">
    <property type="entry name" value="Hypothetical protein, domain 2"/>
    <property type="match status" value="1"/>
</dbReference>
<keyword evidence="5" id="KW-0227">DNA damage</keyword>
<dbReference type="Pfam" id="PF02805">
    <property type="entry name" value="Ada_Zn_binding"/>
    <property type="match status" value="1"/>
</dbReference>
<evidence type="ECO:0000256" key="7">
    <source>
        <dbReference type="ARBA" id="ARBA00023015"/>
    </source>
</evidence>
<evidence type="ECO:0000256" key="5">
    <source>
        <dbReference type="ARBA" id="ARBA00022763"/>
    </source>
</evidence>
<dbReference type="SUPFAM" id="SSF48150">
    <property type="entry name" value="DNA-glycosylase"/>
    <property type="match status" value="1"/>
</dbReference>
<evidence type="ECO:0000259" key="12">
    <source>
        <dbReference type="PROSITE" id="PS01124"/>
    </source>
</evidence>
<dbReference type="InterPro" id="IPR051912">
    <property type="entry name" value="Alkylbase_DNA_Glycosylase/TA"/>
</dbReference>
<dbReference type="InterPro" id="IPR010316">
    <property type="entry name" value="AlkA_N"/>
</dbReference>
<dbReference type="Gene3D" id="3.40.10.10">
    <property type="entry name" value="DNA Methylphosphotriester Repair Domain"/>
    <property type="match status" value="1"/>
</dbReference>
<evidence type="ECO:0000256" key="6">
    <source>
        <dbReference type="ARBA" id="ARBA00022833"/>
    </source>
</evidence>
<evidence type="ECO:0000256" key="9">
    <source>
        <dbReference type="ARBA" id="ARBA00023159"/>
    </source>
</evidence>
<evidence type="ECO:0000256" key="2">
    <source>
        <dbReference type="ARBA" id="ARBA00022603"/>
    </source>
</evidence>
<name>A0ABV6BCH8_9GAMM</name>
<keyword evidence="14" id="KW-1185">Reference proteome</keyword>
<dbReference type="Gene3D" id="1.10.10.60">
    <property type="entry name" value="Homeodomain-like"/>
    <property type="match status" value="1"/>
</dbReference>
<keyword evidence="8" id="KW-0238">DNA-binding</keyword>
<sequence>MYSEVLPAVEICQQARLSRDARFDGLFYIAVKSTGIYCRPVCPARAPAEHQVQYFASAASAAAAGFRPCLRCRPDSAPGSPAWQGNQASLRRAMKLIDQGTLQDGNQASLCERLGISERYLRKLFAQYLGVSPKQYALYQQILFAKQLLHQTTMPVTDIAAMAGFHSLRRFHDAFKQQLKLTPTQIRGQRMSQHAQVIELELSYRPPLAWHLLLEFWQLRTLTGLEWLDGERYGRQIDWPPGQGQQQGWFEVRPIPDKHTLQLQLHWQHHDTLLPVVKHIRRLLDLDADLQVIEQHLRGQLGEKVKTGLRIPGVWSAWEAGIRAILGQQVSIAGARAQLNRLLVLGTEQATPSCAAAQTSAMQWRQFPTPAQVYADELMMLKVPGARRQTLLALAASMITAPEQHPSQWLPIKGIGPWTVAYACMRGLSETDVWLGGDLGIQKALARQHASFDASALSPWRSYATLQLWFGLADSPIAQGE</sequence>
<accession>A0ABV6BCH8</accession>
<keyword evidence="2" id="KW-0489">Methyltransferase</keyword>
<dbReference type="SMART" id="SM01009">
    <property type="entry name" value="AlkA_N"/>
    <property type="match status" value="1"/>
</dbReference>
<dbReference type="InterPro" id="IPR018062">
    <property type="entry name" value="HTH_AraC-typ_CS"/>
</dbReference>
<keyword evidence="10" id="KW-0804">Transcription</keyword>
<comment type="cofactor">
    <cofactor evidence="1">
        <name>Zn(2+)</name>
        <dbReference type="ChEBI" id="CHEBI:29105"/>
    </cofactor>
</comment>
<dbReference type="InterPro" id="IPR004026">
    <property type="entry name" value="Ada_DNA_repair_Zn-bd"/>
</dbReference>
<dbReference type="SUPFAM" id="SSF57884">
    <property type="entry name" value="Ada DNA repair protein, N-terminal domain (N-Ada 10)"/>
    <property type="match status" value="1"/>
</dbReference>
<evidence type="ECO:0000313" key="13">
    <source>
        <dbReference type="EMBL" id="MFC0047743.1"/>
    </source>
</evidence>
<keyword evidence="3" id="KW-0808">Transferase</keyword>
<dbReference type="PANTHER" id="PTHR43003:SF13">
    <property type="entry name" value="DNA-3-METHYLADENINE GLYCOSYLASE 2"/>
    <property type="match status" value="1"/>
</dbReference>
<evidence type="ECO:0000313" key="14">
    <source>
        <dbReference type="Proteomes" id="UP001589813"/>
    </source>
</evidence>
<dbReference type="InterPro" id="IPR037046">
    <property type="entry name" value="AlkA_N_sf"/>
</dbReference>
<evidence type="ECO:0000256" key="3">
    <source>
        <dbReference type="ARBA" id="ARBA00022679"/>
    </source>
</evidence>
<dbReference type="SUPFAM" id="SSF46689">
    <property type="entry name" value="Homeodomain-like"/>
    <property type="match status" value="2"/>
</dbReference>
<organism evidence="13 14">
    <name type="scientific">Rheinheimera tilapiae</name>
    <dbReference type="NCBI Taxonomy" id="875043"/>
    <lineage>
        <taxon>Bacteria</taxon>
        <taxon>Pseudomonadati</taxon>
        <taxon>Pseudomonadota</taxon>
        <taxon>Gammaproteobacteria</taxon>
        <taxon>Chromatiales</taxon>
        <taxon>Chromatiaceae</taxon>
        <taxon>Rheinheimera</taxon>
    </lineage>
</organism>
<dbReference type="Proteomes" id="UP001589813">
    <property type="component" value="Unassembled WGS sequence"/>
</dbReference>
<dbReference type="Gene3D" id="3.30.310.20">
    <property type="entry name" value="DNA-3-methyladenine glycosylase AlkA, N-terminal domain"/>
    <property type="match status" value="1"/>
</dbReference>
<evidence type="ECO:0000256" key="8">
    <source>
        <dbReference type="ARBA" id="ARBA00023125"/>
    </source>
</evidence>
<keyword evidence="9" id="KW-0010">Activator</keyword>
<dbReference type="InterPro" id="IPR009057">
    <property type="entry name" value="Homeodomain-like_sf"/>
</dbReference>
<dbReference type="InterPro" id="IPR018060">
    <property type="entry name" value="HTH_AraC"/>
</dbReference>
<protein>
    <submittedName>
        <fullName evidence="13">DNA-3-methyladenine glycosylase 2 family protein</fullName>
    </submittedName>
</protein>
<reference evidence="13 14" key="1">
    <citation type="submission" date="2024-09" db="EMBL/GenBank/DDBJ databases">
        <authorList>
            <person name="Sun Q."/>
            <person name="Mori K."/>
        </authorList>
    </citation>
    <scope>NUCLEOTIDE SEQUENCE [LARGE SCALE GENOMIC DNA]</scope>
    <source>
        <strain evidence="13 14">KCTC 23315</strain>
    </source>
</reference>
<dbReference type="InterPro" id="IPR011257">
    <property type="entry name" value="DNA_glycosylase"/>
</dbReference>
<dbReference type="InterPro" id="IPR023170">
    <property type="entry name" value="HhH_base_excis_C"/>
</dbReference>
<evidence type="ECO:0000256" key="11">
    <source>
        <dbReference type="ARBA" id="ARBA00023204"/>
    </source>
</evidence>
<dbReference type="SMART" id="SM00342">
    <property type="entry name" value="HTH_ARAC"/>
    <property type="match status" value="1"/>
</dbReference>
<gene>
    <name evidence="13" type="ORF">ACFFJP_05540</name>
</gene>
<keyword evidence="4" id="KW-0479">Metal-binding</keyword>
<evidence type="ECO:0000256" key="1">
    <source>
        <dbReference type="ARBA" id="ARBA00001947"/>
    </source>
</evidence>
<dbReference type="RefSeq" id="WP_377241277.1">
    <property type="nucleotide sequence ID" value="NZ_JBHLXP010000001.1"/>
</dbReference>
<dbReference type="PROSITE" id="PS00041">
    <property type="entry name" value="HTH_ARAC_FAMILY_1"/>
    <property type="match status" value="1"/>
</dbReference>
<dbReference type="Pfam" id="PF12833">
    <property type="entry name" value="HTH_18"/>
    <property type="match status" value="1"/>
</dbReference>
<keyword evidence="6" id="KW-0862">Zinc</keyword>
<evidence type="ECO:0000256" key="4">
    <source>
        <dbReference type="ARBA" id="ARBA00022723"/>
    </source>
</evidence>
<dbReference type="SUPFAM" id="SSF55945">
    <property type="entry name" value="TATA-box binding protein-like"/>
    <property type="match status" value="1"/>
</dbReference>
<feature type="domain" description="HTH araC/xylS-type" evidence="12">
    <location>
        <begin position="91"/>
        <end position="189"/>
    </location>
</feature>
<dbReference type="PANTHER" id="PTHR43003">
    <property type="entry name" value="DNA-3-METHYLADENINE GLYCOSYLASE"/>
    <property type="match status" value="1"/>
</dbReference>
<dbReference type="Pfam" id="PF06029">
    <property type="entry name" value="AlkA_N"/>
    <property type="match status" value="1"/>
</dbReference>
<dbReference type="PROSITE" id="PS01124">
    <property type="entry name" value="HTH_ARAC_FAMILY_2"/>
    <property type="match status" value="1"/>
</dbReference>
<dbReference type="Gene3D" id="1.10.1670.10">
    <property type="entry name" value="Helix-hairpin-Helix base-excision DNA repair enzymes (C-terminal)"/>
    <property type="match status" value="1"/>
</dbReference>
<dbReference type="InterPro" id="IPR035451">
    <property type="entry name" value="Ada-like_dom_sf"/>
</dbReference>
<keyword evidence="11" id="KW-0234">DNA repair</keyword>
<keyword evidence="7" id="KW-0805">Transcription regulation</keyword>